<dbReference type="GO" id="GO:0098046">
    <property type="term" value="C:type V protein secretion system complex"/>
    <property type="evidence" value="ECO:0007669"/>
    <property type="project" value="TreeGrafter"/>
</dbReference>
<dbReference type="PIRSF" id="PIRSF029745">
    <property type="entry name" value="FhaC"/>
    <property type="match status" value="1"/>
</dbReference>
<evidence type="ECO:0000313" key="7">
    <source>
        <dbReference type="EMBL" id="KXS32930.1"/>
    </source>
</evidence>
<dbReference type="Gene3D" id="2.40.160.50">
    <property type="entry name" value="membrane protein fhac: a member of the omp85/tpsb transporter family"/>
    <property type="match status" value="1"/>
</dbReference>
<reference evidence="7 8" key="2">
    <citation type="submission" date="2016-03" db="EMBL/GenBank/DDBJ databases">
        <title>New uncultured bacterium of the family Gallionellaceae from acid mine drainage: description and reconstruction of genome based on metagenomic analysis of microbial community.</title>
        <authorList>
            <person name="Kadnikov V."/>
            <person name="Ivasenko D."/>
            <person name="Beletsky A."/>
            <person name="Mardanov A."/>
            <person name="Danilova E."/>
            <person name="Pimenov N."/>
            <person name="Karnachuk O."/>
            <person name="Ravin N."/>
        </authorList>
    </citation>
    <scope>NUCLEOTIDE SEQUENCE [LARGE SCALE GENOMIC DNA]</scope>
    <source>
        <strain evidence="7">ShG14-8</strain>
    </source>
</reference>
<feature type="domain" description="Polypeptide-transport-associated ShlB-type" evidence="5">
    <location>
        <begin position="91"/>
        <end position="148"/>
    </location>
</feature>
<dbReference type="Pfam" id="PF08479">
    <property type="entry name" value="POTRA_2"/>
    <property type="match status" value="1"/>
</dbReference>
<feature type="domain" description="Haemolysin activator HlyB C-terminal" evidence="4">
    <location>
        <begin position="207"/>
        <end position="522"/>
    </location>
</feature>
<dbReference type="InterPro" id="IPR035251">
    <property type="entry name" value="ShlB_POTRA"/>
</dbReference>
<keyword evidence="2" id="KW-0812">Transmembrane</keyword>
<dbReference type="InterPro" id="IPR051544">
    <property type="entry name" value="TPS_OM_transporter"/>
</dbReference>
<evidence type="ECO:0000313" key="8">
    <source>
        <dbReference type="Proteomes" id="UP000070578"/>
    </source>
</evidence>
<gene>
    <name evidence="7" type="ORF">AWT59_0939</name>
</gene>
<dbReference type="PANTHER" id="PTHR34597">
    <property type="entry name" value="SLR1661 PROTEIN"/>
    <property type="match status" value="1"/>
</dbReference>
<dbReference type="PANTHER" id="PTHR34597:SF3">
    <property type="entry name" value="OUTER MEMBRANE TRANSPORTER CDIB"/>
    <property type="match status" value="1"/>
</dbReference>
<dbReference type="Proteomes" id="UP000070578">
    <property type="component" value="Unassembled WGS sequence"/>
</dbReference>
<dbReference type="GO" id="GO:0046819">
    <property type="term" value="P:protein secretion by the type V secretion system"/>
    <property type="evidence" value="ECO:0007669"/>
    <property type="project" value="TreeGrafter"/>
</dbReference>
<evidence type="ECO:0000259" key="5">
    <source>
        <dbReference type="Pfam" id="PF08479"/>
    </source>
</evidence>
<dbReference type="InterPro" id="IPR013686">
    <property type="entry name" value="Polypept-transport_assoc_ShlB"/>
</dbReference>
<evidence type="ECO:0000256" key="1">
    <source>
        <dbReference type="ARBA" id="ARBA00022452"/>
    </source>
</evidence>
<dbReference type="InterPro" id="IPR027282">
    <property type="entry name" value="TPS"/>
</dbReference>
<evidence type="ECO:0000259" key="4">
    <source>
        <dbReference type="Pfam" id="PF03865"/>
    </source>
</evidence>
<protein>
    <submittedName>
        <fullName evidence="7">Hemolysin activator protein</fullName>
    </submittedName>
</protein>
<proteinExistence type="predicted"/>
<keyword evidence="1" id="KW-0472">Membrane</keyword>
<dbReference type="Gene3D" id="3.10.20.310">
    <property type="entry name" value="membrane protein fhac"/>
    <property type="match status" value="1"/>
</dbReference>
<dbReference type="Pfam" id="PF03865">
    <property type="entry name" value="ShlB"/>
    <property type="match status" value="1"/>
</dbReference>
<dbReference type="EMBL" id="LSLI01000015">
    <property type="protein sequence ID" value="KXS32930.1"/>
    <property type="molecule type" value="Genomic_DNA"/>
</dbReference>
<keyword evidence="3" id="KW-0998">Cell outer membrane</keyword>
<dbReference type="Pfam" id="PF17287">
    <property type="entry name" value="POTRA_3"/>
    <property type="match status" value="1"/>
</dbReference>
<dbReference type="GO" id="GO:0008320">
    <property type="term" value="F:protein transmembrane transporter activity"/>
    <property type="evidence" value="ECO:0007669"/>
    <property type="project" value="TreeGrafter"/>
</dbReference>
<evidence type="ECO:0000256" key="2">
    <source>
        <dbReference type="ARBA" id="ARBA00022692"/>
    </source>
</evidence>
<evidence type="ECO:0000256" key="3">
    <source>
        <dbReference type="ARBA" id="ARBA00023237"/>
    </source>
</evidence>
<comment type="caution">
    <text evidence="7">The sequence shown here is derived from an EMBL/GenBank/DDBJ whole genome shotgun (WGS) entry which is preliminary data.</text>
</comment>
<evidence type="ECO:0000259" key="6">
    <source>
        <dbReference type="Pfam" id="PF17287"/>
    </source>
</evidence>
<dbReference type="PATRIC" id="fig|1796491.3.peg.1030"/>
<name>A0A139BVC7_9PROT</name>
<dbReference type="InterPro" id="IPR005565">
    <property type="entry name" value="Hemolysn_activator_HlyB_C"/>
</dbReference>
<sequence length="559" mass="61670">MSDGYAAVDTTDTEELRNRAMQQAQERARQQQAPNVNLQGAVPEAQPFQLPAAETPCFTVNTFVLEVPGQLSPAAHRYGASTSLLDHFHFAQKFLDQYKGKCIGREGINILVKGVTTKILERGYSTTRVAIPEQDMLSGTLKLTLIPGIIHELRFADAGTAGTWKNAFPTSAGKLLNLRDLEQGLEQMKRVTSQDVSMQIVPAGNLGESDVIISVKRSKPWNATINLDDSGIKATGKTQAGLQAGWDNLLGINDLFNIGTSTDADRNNYMRGTSGNNFSYSVPFGYWTSSVSANEFAYHQRIMGIAQSFVSSGKMQNLDAKVSYLFYRDQFSKSSLQFRTGKYFSHSYIDDTEILVQKRDTTFAEIALIHKHYIGQAQIDATLACRKGTPWFGAQSDPANLPSTSPRYDYTLETLDATLTMPFQLNERQLSYSATLRAQNTNTALYAEDWFSIGNRWTVRGFDGEYPMSAEKGFFLRNEIGIPIFGTAQSAYVGLDFGAVYGNNTATLLGNKLAGLVAGLRGSIAQGMMYEVFAGFSLYKPEYYPTDVPAAGFSLMYQM</sequence>
<feature type="domain" description="ShlB POTRA" evidence="6">
    <location>
        <begin position="150"/>
        <end position="202"/>
    </location>
</feature>
<keyword evidence="1" id="KW-1134">Transmembrane beta strand</keyword>
<dbReference type="AlphaFoldDB" id="A0A139BVC7"/>
<accession>A0A139BVC7</accession>
<organism evidence="7 8">
    <name type="scientific">Candidatus Gallionella acididurans</name>
    <dbReference type="NCBI Taxonomy" id="1796491"/>
    <lineage>
        <taxon>Bacteria</taxon>
        <taxon>Pseudomonadati</taxon>
        <taxon>Pseudomonadota</taxon>
        <taxon>Betaproteobacteria</taxon>
        <taxon>Nitrosomonadales</taxon>
        <taxon>Gallionellaceae</taxon>
        <taxon>Gallionella</taxon>
    </lineage>
</organism>
<reference evidence="7 8" key="1">
    <citation type="submission" date="2016-02" db="EMBL/GenBank/DDBJ databases">
        <authorList>
            <person name="Wen L."/>
            <person name="He K."/>
            <person name="Yang H."/>
        </authorList>
    </citation>
    <scope>NUCLEOTIDE SEQUENCE [LARGE SCALE GENOMIC DNA]</scope>
    <source>
        <strain evidence="7">ShG14-8</strain>
    </source>
</reference>